<dbReference type="InterPro" id="IPR013783">
    <property type="entry name" value="Ig-like_fold"/>
</dbReference>
<dbReference type="InterPro" id="IPR007110">
    <property type="entry name" value="Ig-like_dom"/>
</dbReference>
<accession>A0AAU9X767</accession>
<evidence type="ECO:0000313" key="4">
    <source>
        <dbReference type="Proteomes" id="UP001159428"/>
    </source>
</evidence>
<dbReference type="Gene3D" id="2.60.40.10">
    <property type="entry name" value="Immunoglobulins"/>
    <property type="match status" value="1"/>
</dbReference>
<dbReference type="Gene3D" id="2.60.120.290">
    <property type="entry name" value="Spermadhesin, CUB domain"/>
    <property type="match status" value="1"/>
</dbReference>
<dbReference type="AlphaFoldDB" id="A0AAU9X767"/>
<dbReference type="InterPro" id="IPR000859">
    <property type="entry name" value="CUB_dom"/>
</dbReference>
<dbReference type="Pfam" id="PF00431">
    <property type="entry name" value="CUB"/>
    <property type="match status" value="1"/>
</dbReference>
<dbReference type="PROSITE" id="PS50835">
    <property type="entry name" value="IG_LIKE"/>
    <property type="match status" value="1"/>
</dbReference>
<protein>
    <recommendedName>
        <fullName evidence="2">Ig-like domain-containing protein</fullName>
    </recommendedName>
</protein>
<organism evidence="3 4">
    <name type="scientific">Pocillopora meandrina</name>
    <dbReference type="NCBI Taxonomy" id="46732"/>
    <lineage>
        <taxon>Eukaryota</taxon>
        <taxon>Metazoa</taxon>
        <taxon>Cnidaria</taxon>
        <taxon>Anthozoa</taxon>
        <taxon>Hexacorallia</taxon>
        <taxon>Scleractinia</taxon>
        <taxon>Astrocoeniina</taxon>
        <taxon>Pocilloporidae</taxon>
        <taxon>Pocillopora</taxon>
    </lineage>
</organism>
<feature type="non-terminal residue" evidence="3">
    <location>
        <position position="1"/>
    </location>
</feature>
<sequence>KRYFKFSVSLNVSENKLPFKMLCFNNFGEVYSHFLLILQAVALIVEVRLQRVVPSFDSTQLLQAPKGHYVEVNFTLKISYPSPCIDEVYLEVRDGNNESSNLLGVFCGSNISGIVRSSGQNLWLRKIDKLNHPWFYNNFSGSYKFFFFPVKPNLDKVIGTQFVLFNHSSSLWCPAQGAPAPVIVWRKNGILVQNSTSVLYQLNITGENNDNYSCEVNTQDGFDKKRIHLVIERCPDPCPCTTADGIMRAVTRIECKGKHLPSVPRRLPSSTEKL</sequence>
<dbReference type="InterPro" id="IPR035914">
    <property type="entry name" value="Sperma_CUB_dom_sf"/>
</dbReference>
<evidence type="ECO:0000313" key="3">
    <source>
        <dbReference type="EMBL" id="CAH3139384.1"/>
    </source>
</evidence>
<gene>
    <name evidence="3" type="ORF">PMEA_00018866</name>
</gene>
<proteinExistence type="predicted"/>
<evidence type="ECO:0000259" key="2">
    <source>
        <dbReference type="PROSITE" id="PS50835"/>
    </source>
</evidence>
<comment type="caution">
    <text evidence="3">The sequence shown here is derived from an EMBL/GenBank/DDBJ whole genome shotgun (WGS) entry which is preliminary data.</text>
</comment>
<name>A0AAU9X767_9CNID</name>
<dbReference type="EMBL" id="CALNXJ010000033">
    <property type="protein sequence ID" value="CAH3139384.1"/>
    <property type="molecule type" value="Genomic_DNA"/>
</dbReference>
<dbReference type="Proteomes" id="UP001159428">
    <property type="component" value="Unassembled WGS sequence"/>
</dbReference>
<reference evidence="3 4" key="1">
    <citation type="submission" date="2022-05" db="EMBL/GenBank/DDBJ databases">
        <authorList>
            <consortium name="Genoscope - CEA"/>
            <person name="William W."/>
        </authorList>
    </citation>
    <scope>NUCLEOTIDE SEQUENCE [LARGE SCALE GENOMIC DNA]</scope>
</reference>
<dbReference type="SUPFAM" id="SSF49854">
    <property type="entry name" value="Spermadhesin, CUB domain"/>
    <property type="match status" value="1"/>
</dbReference>
<feature type="domain" description="Ig-like" evidence="2">
    <location>
        <begin position="152"/>
        <end position="228"/>
    </location>
</feature>
<dbReference type="Pfam" id="PF13895">
    <property type="entry name" value="Ig_2"/>
    <property type="match status" value="1"/>
</dbReference>
<dbReference type="SUPFAM" id="SSF48726">
    <property type="entry name" value="Immunoglobulin"/>
    <property type="match status" value="1"/>
</dbReference>
<keyword evidence="1" id="KW-1015">Disulfide bond</keyword>
<keyword evidence="4" id="KW-1185">Reference proteome</keyword>
<dbReference type="InterPro" id="IPR036179">
    <property type="entry name" value="Ig-like_dom_sf"/>
</dbReference>
<evidence type="ECO:0000256" key="1">
    <source>
        <dbReference type="ARBA" id="ARBA00023157"/>
    </source>
</evidence>
<dbReference type="CDD" id="cd00041">
    <property type="entry name" value="CUB"/>
    <property type="match status" value="1"/>
</dbReference>